<protein>
    <submittedName>
        <fullName evidence="2">DNA alkylation repair protein</fullName>
    </submittedName>
</protein>
<dbReference type="AlphaFoldDB" id="A0A7D3XL60"/>
<dbReference type="SUPFAM" id="SSF48371">
    <property type="entry name" value="ARM repeat"/>
    <property type="match status" value="1"/>
</dbReference>
<feature type="coiled-coil region" evidence="1">
    <location>
        <begin position="158"/>
        <end position="211"/>
    </location>
</feature>
<gene>
    <name evidence="2" type="ORF">FHG85_02600</name>
</gene>
<evidence type="ECO:0000256" key="1">
    <source>
        <dbReference type="SAM" id="Coils"/>
    </source>
</evidence>
<dbReference type="EMBL" id="CP041345">
    <property type="protein sequence ID" value="QKG79196.1"/>
    <property type="molecule type" value="Genomic_DNA"/>
</dbReference>
<dbReference type="Proteomes" id="UP000500961">
    <property type="component" value="Chromosome"/>
</dbReference>
<dbReference type="RefSeq" id="WP_173072724.1">
    <property type="nucleotide sequence ID" value="NZ_CP041345.1"/>
</dbReference>
<evidence type="ECO:0000313" key="3">
    <source>
        <dbReference type="Proteomes" id="UP000500961"/>
    </source>
</evidence>
<keyword evidence="1" id="KW-0175">Coiled coil</keyword>
<dbReference type="Gene3D" id="1.25.10.90">
    <property type="match status" value="1"/>
</dbReference>
<organism evidence="2 3">
    <name type="scientific">Tenuifilum thalassicum</name>
    <dbReference type="NCBI Taxonomy" id="2590900"/>
    <lineage>
        <taxon>Bacteria</taxon>
        <taxon>Pseudomonadati</taxon>
        <taxon>Bacteroidota</taxon>
        <taxon>Bacteroidia</taxon>
        <taxon>Bacteroidales</taxon>
        <taxon>Tenuifilaceae</taxon>
        <taxon>Tenuifilum</taxon>
    </lineage>
</organism>
<dbReference type="PANTHER" id="PTHR41291">
    <property type="entry name" value="DNA ALKYLATION REPAIR PROTEIN"/>
    <property type="match status" value="1"/>
</dbReference>
<dbReference type="CDD" id="cd06561">
    <property type="entry name" value="AlkD_like"/>
    <property type="match status" value="1"/>
</dbReference>
<name>A0A7D3XL60_9BACT</name>
<evidence type="ECO:0000313" key="2">
    <source>
        <dbReference type="EMBL" id="QKG79196.1"/>
    </source>
</evidence>
<reference evidence="2 3" key="1">
    <citation type="submission" date="2019-07" db="EMBL/GenBank/DDBJ databases">
        <title>Thalassofilum flectens gen. nov., sp. nov., a novel moderate thermophilic anaerobe from a shallow sea hot spring in Kunashir Island (Russia), representing a new family in the order Bacteroidales, and proposal of Thalassofilacea fam. nov.</title>
        <authorList>
            <person name="Kochetkova T.V."/>
            <person name="Podosokorskaya O.A."/>
            <person name="Novikov A."/>
            <person name="Elcheninov A.G."/>
            <person name="Toshchakov S.V."/>
            <person name="Kublanov I.V."/>
        </authorList>
    </citation>
    <scope>NUCLEOTIDE SEQUENCE [LARGE SCALE GENOMIC DNA]</scope>
    <source>
        <strain evidence="2 3">38-H</strain>
    </source>
</reference>
<proteinExistence type="predicted"/>
<sequence>MTTLEKVLEIKSLILHRANGEVADNMRLAGIVYKVNYGVPIPELKELAKTYQGDHELAMELFREDIRECKILASLIADPAKLTGELMDEWAAEFTNPEIVEQVCGNLFWKSEYVLARSIEWCLSDNDLMRKAGLLIIARKASDPRIKESLLEPYIGIIENMAEELNDLTQTAAQFALREISKRSADLAKKVAEAATRMTEAENELSAWVANELLFELTD</sequence>
<keyword evidence="3" id="KW-1185">Reference proteome</keyword>
<dbReference type="KEGG" id="ttz:FHG85_02600"/>
<dbReference type="InterPro" id="IPR014825">
    <property type="entry name" value="DNA_alkylation"/>
</dbReference>
<accession>A0A7D3XL60</accession>
<dbReference type="InterPro" id="IPR016024">
    <property type="entry name" value="ARM-type_fold"/>
</dbReference>
<dbReference type="PANTHER" id="PTHR41291:SF1">
    <property type="entry name" value="DNA ALKYLATION REPAIR PROTEIN"/>
    <property type="match status" value="1"/>
</dbReference>
<dbReference type="Pfam" id="PF08713">
    <property type="entry name" value="DNA_alkylation"/>
    <property type="match status" value="1"/>
</dbReference>